<comment type="caution">
    <text evidence="1">The sequence shown here is derived from an EMBL/GenBank/DDBJ whole genome shotgun (WGS) entry which is preliminary data.</text>
</comment>
<dbReference type="EMBL" id="WUQX01000001">
    <property type="protein sequence ID" value="MXP76510.1"/>
    <property type="molecule type" value="Genomic_DNA"/>
</dbReference>
<dbReference type="AlphaFoldDB" id="A0A7X3SJM0"/>
<evidence type="ECO:0000313" key="1">
    <source>
        <dbReference type="EMBL" id="MXP76510.1"/>
    </source>
</evidence>
<gene>
    <name evidence="1" type="ORF">GN277_14235</name>
</gene>
<proteinExistence type="predicted"/>
<dbReference type="Proteomes" id="UP000460412">
    <property type="component" value="Unassembled WGS sequence"/>
</dbReference>
<sequence>MKLNDIFKSNDGYVVAQIKVRDSDGTPRDIEPKSCCLTFEEAVRERESLSGMDVIICPPFGYGDISPAETADYFRAYFGTNADVLNQRLC</sequence>
<keyword evidence="2" id="KW-1185">Reference proteome</keyword>
<name>A0A7X3SJM0_9FIRM</name>
<evidence type="ECO:0000313" key="2">
    <source>
        <dbReference type="Proteomes" id="UP000460412"/>
    </source>
</evidence>
<dbReference type="RefSeq" id="WP_159751640.1">
    <property type="nucleotide sequence ID" value="NZ_WUQX01000001.1"/>
</dbReference>
<protein>
    <submittedName>
        <fullName evidence="1">Uncharacterized protein</fullName>
    </submittedName>
</protein>
<reference evidence="1 2" key="1">
    <citation type="submission" date="2019-12" db="EMBL/GenBank/DDBJ databases">
        <title>Sporaefaciens musculi gen. nov., sp. nov., a novel bacterium isolated from the caecum of an obese mouse.</title>
        <authorList>
            <person name="Rasmussen T.S."/>
            <person name="Streidl T."/>
            <person name="Hitch T.C.A."/>
            <person name="Wortmann E."/>
            <person name="Deptula P."/>
            <person name="Hansen M."/>
            <person name="Nielsen D.S."/>
            <person name="Clavel T."/>
            <person name="Vogensen F.K."/>
        </authorList>
    </citation>
    <scope>NUCLEOTIDE SEQUENCE [LARGE SCALE GENOMIC DNA]</scope>
    <source>
        <strain evidence="1 2">WCA-9-b2</strain>
    </source>
</reference>
<organism evidence="1 2">
    <name type="scientific">Sporofaciens musculi</name>
    <dbReference type="NCBI Taxonomy" id="2681861"/>
    <lineage>
        <taxon>Bacteria</taxon>
        <taxon>Bacillati</taxon>
        <taxon>Bacillota</taxon>
        <taxon>Clostridia</taxon>
        <taxon>Lachnospirales</taxon>
        <taxon>Lachnospiraceae</taxon>
        <taxon>Sporofaciens</taxon>
    </lineage>
</organism>
<accession>A0A7X3SJM0</accession>